<dbReference type="InterPro" id="IPR020843">
    <property type="entry name" value="ER"/>
</dbReference>
<proteinExistence type="inferred from homology"/>
<evidence type="ECO:0000313" key="6">
    <source>
        <dbReference type="Proteomes" id="UP000799777"/>
    </source>
</evidence>
<evidence type="ECO:0000259" key="4">
    <source>
        <dbReference type="SMART" id="SM00829"/>
    </source>
</evidence>
<name>A0A9P4LR51_9PLEO</name>
<dbReference type="GO" id="GO:0016651">
    <property type="term" value="F:oxidoreductase activity, acting on NAD(P)H"/>
    <property type="evidence" value="ECO:0007669"/>
    <property type="project" value="InterPro"/>
</dbReference>
<evidence type="ECO:0000256" key="3">
    <source>
        <dbReference type="ARBA" id="ARBA00023002"/>
    </source>
</evidence>
<dbReference type="Proteomes" id="UP000799777">
    <property type="component" value="Unassembled WGS sequence"/>
</dbReference>
<evidence type="ECO:0000313" key="5">
    <source>
        <dbReference type="EMBL" id="KAF2032444.1"/>
    </source>
</evidence>
<dbReference type="PANTHER" id="PTHR45348">
    <property type="entry name" value="HYPOTHETICAL OXIDOREDUCTASE (EUROFUNG)"/>
    <property type="match status" value="1"/>
</dbReference>
<dbReference type="Gene3D" id="3.40.50.720">
    <property type="entry name" value="NAD(P)-binding Rossmann-like Domain"/>
    <property type="match status" value="1"/>
</dbReference>
<dbReference type="Pfam" id="PF08240">
    <property type="entry name" value="ADH_N"/>
    <property type="match status" value="1"/>
</dbReference>
<organism evidence="5 6">
    <name type="scientific">Setomelanomma holmii</name>
    <dbReference type="NCBI Taxonomy" id="210430"/>
    <lineage>
        <taxon>Eukaryota</taxon>
        <taxon>Fungi</taxon>
        <taxon>Dikarya</taxon>
        <taxon>Ascomycota</taxon>
        <taxon>Pezizomycotina</taxon>
        <taxon>Dothideomycetes</taxon>
        <taxon>Pleosporomycetidae</taxon>
        <taxon>Pleosporales</taxon>
        <taxon>Pleosporineae</taxon>
        <taxon>Phaeosphaeriaceae</taxon>
        <taxon>Setomelanomma</taxon>
    </lineage>
</organism>
<keyword evidence="6" id="KW-1185">Reference proteome</keyword>
<dbReference type="InterPro" id="IPR036291">
    <property type="entry name" value="NAD(P)-bd_dom_sf"/>
</dbReference>
<dbReference type="InterPro" id="IPR013154">
    <property type="entry name" value="ADH-like_N"/>
</dbReference>
<sequence length="352" mass="38675">MSTHAAVATVGIKAPLGMIQIPTVKPTGEQVRVRVEWTASTPLDLHQNDGGLLVKHPQVLGDGTAGTVVETASDVKRLKVGDKVFGFTWRSQAEKAHQEYCTAEEWLFAKLPEGFTLTEAVTLPNNFVTVFHTLTTDLSVETPWPKPESYVAKHENAAILIWGGSSSVGQFAVQILRYYGYKNVLATASRKHHGRLRSLGAKAVFDYNDSDVVSLIMKEGGENGIPLVLDCIGSKFGSIAPISKIAKHGAKIAILLPVIVRDSTVTKDPEYEMDVNAAADWADGVEARGVRTHFYLEPDIMPTMLKEGIVSPQKQRIVEGATMLERAQKAMDLLRRKEARMERLVWRVSDTS</sequence>
<protein>
    <submittedName>
        <fullName evidence="5">GroES-like protein</fullName>
    </submittedName>
</protein>
<dbReference type="CDD" id="cd08249">
    <property type="entry name" value="enoyl_reductase_like"/>
    <property type="match status" value="1"/>
</dbReference>
<comment type="caution">
    <text evidence="5">The sequence shown here is derived from an EMBL/GenBank/DDBJ whole genome shotgun (WGS) entry which is preliminary data.</text>
</comment>
<dbReference type="OrthoDB" id="9992527at2759"/>
<dbReference type="InterPro" id="IPR047122">
    <property type="entry name" value="Trans-enoyl_RdTase-like"/>
</dbReference>
<dbReference type="InterPro" id="IPR011032">
    <property type="entry name" value="GroES-like_sf"/>
</dbReference>
<reference evidence="5" key="1">
    <citation type="journal article" date="2020" name="Stud. Mycol.">
        <title>101 Dothideomycetes genomes: a test case for predicting lifestyles and emergence of pathogens.</title>
        <authorList>
            <person name="Haridas S."/>
            <person name="Albert R."/>
            <person name="Binder M."/>
            <person name="Bloem J."/>
            <person name="Labutti K."/>
            <person name="Salamov A."/>
            <person name="Andreopoulos B."/>
            <person name="Baker S."/>
            <person name="Barry K."/>
            <person name="Bills G."/>
            <person name="Bluhm B."/>
            <person name="Cannon C."/>
            <person name="Castanera R."/>
            <person name="Culley D."/>
            <person name="Daum C."/>
            <person name="Ezra D."/>
            <person name="Gonzalez J."/>
            <person name="Henrissat B."/>
            <person name="Kuo A."/>
            <person name="Liang C."/>
            <person name="Lipzen A."/>
            <person name="Lutzoni F."/>
            <person name="Magnuson J."/>
            <person name="Mondo S."/>
            <person name="Nolan M."/>
            <person name="Ohm R."/>
            <person name="Pangilinan J."/>
            <person name="Park H.-J."/>
            <person name="Ramirez L."/>
            <person name="Alfaro M."/>
            <person name="Sun H."/>
            <person name="Tritt A."/>
            <person name="Yoshinaga Y."/>
            <person name="Zwiers L.-H."/>
            <person name="Turgeon B."/>
            <person name="Goodwin S."/>
            <person name="Spatafora J."/>
            <person name="Crous P."/>
            <person name="Grigoriev I."/>
        </authorList>
    </citation>
    <scope>NUCLEOTIDE SEQUENCE</scope>
    <source>
        <strain evidence="5">CBS 110217</strain>
    </source>
</reference>
<dbReference type="Gene3D" id="3.90.180.10">
    <property type="entry name" value="Medium-chain alcohol dehydrogenases, catalytic domain"/>
    <property type="match status" value="1"/>
</dbReference>
<dbReference type="PANTHER" id="PTHR45348:SF3">
    <property type="entry name" value="ENOYL REDUCTASE (ER) DOMAIN-CONTAINING PROTEIN"/>
    <property type="match status" value="1"/>
</dbReference>
<comment type="subunit">
    <text evidence="2">Monomer.</text>
</comment>
<dbReference type="SUPFAM" id="SSF51735">
    <property type="entry name" value="NAD(P)-binding Rossmann-fold domains"/>
    <property type="match status" value="1"/>
</dbReference>
<dbReference type="Pfam" id="PF00107">
    <property type="entry name" value="ADH_zinc_N"/>
    <property type="match status" value="1"/>
</dbReference>
<dbReference type="InterPro" id="IPR013149">
    <property type="entry name" value="ADH-like_C"/>
</dbReference>
<evidence type="ECO:0000256" key="1">
    <source>
        <dbReference type="ARBA" id="ARBA00008072"/>
    </source>
</evidence>
<keyword evidence="3" id="KW-0560">Oxidoreductase</keyword>
<dbReference type="AlphaFoldDB" id="A0A9P4LR51"/>
<feature type="domain" description="Enoyl reductase (ER)" evidence="4">
    <location>
        <begin position="11"/>
        <end position="346"/>
    </location>
</feature>
<gene>
    <name evidence="5" type="ORF">EK21DRAFT_60626</name>
</gene>
<dbReference type="EMBL" id="ML978172">
    <property type="protein sequence ID" value="KAF2032444.1"/>
    <property type="molecule type" value="Genomic_DNA"/>
</dbReference>
<evidence type="ECO:0000256" key="2">
    <source>
        <dbReference type="ARBA" id="ARBA00011245"/>
    </source>
</evidence>
<dbReference type="SUPFAM" id="SSF50129">
    <property type="entry name" value="GroES-like"/>
    <property type="match status" value="1"/>
</dbReference>
<accession>A0A9P4LR51</accession>
<comment type="similarity">
    <text evidence="1">Belongs to the zinc-containing alcohol dehydrogenase family.</text>
</comment>
<dbReference type="SMART" id="SM00829">
    <property type="entry name" value="PKS_ER"/>
    <property type="match status" value="1"/>
</dbReference>